<dbReference type="Pfam" id="PF01261">
    <property type="entry name" value="AP_endonuc_2"/>
    <property type="match status" value="1"/>
</dbReference>
<reference evidence="3" key="1">
    <citation type="submission" date="2021-03" db="EMBL/GenBank/DDBJ databases">
        <title>Whole genome shotgun sequence of Actinoplanes auranticolor NBRC 12245.</title>
        <authorList>
            <person name="Komaki H."/>
            <person name="Tamura T."/>
        </authorList>
    </citation>
    <scope>NUCLEOTIDE SEQUENCE</scope>
    <source>
        <strain evidence="3">NBRC 12245</strain>
    </source>
</reference>
<evidence type="ECO:0000313" key="3">
    <source>
        <dbReference type="EMBL" id="GIM77048.1"/>
    </source>
</evidence>
<organism evidence="3 4">
    <name type="scientific">Actinoplanes auranticolor</name>
    <dbReference type="NCBI Taxonomy" id="47988"/>
    <lineage>
        <taxon>Bacteria</taxon>
        <taxon>Bacillati</taxon>
        <taxon>Actinomycetota</taxon>
        <taxon>Actinomycetes</taxon>
        <taxon>Micromonosporales</taxon>
        <taxon>Micromonosporaceae</taxon>
        <taxon>Actinoplanes</taxon>
    </lineage>
</organism>
<proteinExistence type="predicted"/>
<dbReference type="AlphaFoldDB" id="A0A919SU09"/>
<dbReference type="EMBL" id="BOQL01000066">
    <property type="protein sequence ID" value="GIM77048.1"/>
    <property type="molecule type" value="Genomic_DNA"/>
</dbReference>
<keyword evidence="4" id="KW-1185">Reference proteome</keyword>
<dbReference type="InterPro" id="IPR013022">
    <property type="entry name" value="Xyl_isomerase-like_TIM-brl"/>
</dbReference>
<comment type="caution">
    <text evidence="3">The sequence shown here is derived from an EMBL/GenBank/DDBJ whole genome shotgun (WGS) entry which is preliminary data.</text>
</comment>
<dbReference type="Gene3D" id="3.20.20.150">
    <property type="entry name" value="Divalent-metal-dependent TIM barrel enzymes"/>
    <property type="match status" value="1"/>
</dbReference>
<evidence type="ECO:0000313" key="4">
    <source>
        <dbReference type="Proteomes" id="UP000681340"/>
    </source>
</evidence>
<sequence length="108" mass="11883">MAAFKRELAAAEVSVASVLPLYKWSGPDEDERQAAVRYWKRAIEITVDLGVDVMNSEFNGRPEAAAASEAQFWRSGRWPRWASTGSPRSVSSPGRNARPTAAGSTWSR</sequence>
<dbReference type="InterPro" id="IPR036237">
    <property type="entry name" value="Xyl_isomerase-like_sf"/>
</dbReference>
<evidence type="ECO:0000259" key="2">
    <source>
        <dbReference type="Pfam" id="PF01261"/>
    </source>
</evidence>
<feature type="domain" description="Xylose isomerase-like TIM barrel" evidence="2">
    <location>
        <begin position="2"/>
        <end position="62"/>
    </location>
</feature>
<dbReference type="SUPFAM" id="SSF51658">
    <property type="entry name" value="Xylose isomerase-like"/>
    <property type="match status" value="1"/>
</dbReference>
<feature type="region of interest" description="Disordered" evidence="1">
    <location>
        <begin position="78"/>
        <end position="108"/>
    </location>
</feature>
<protein>
    <recommendedName>
        <fullName evidence="2">Xylose isomerase-like TIM barrel domain-containing protein</fullName>
    </recommendedName>
</protein>
<name>A0A919SU09_9ACTN</name>
<accession>A0A919SU09</accession>
<dbReference type="Proteomes" id="UP000681340">
    <property type="component" value="Unassembled WGS sequence"/>
</dbReference>
<evidence type="ECO:0000256" key="1">
    <source>
        <dbReference type="SAM" id="MobiDB-lite"/>
    </source>
</evidence>
<gene>
    <name evidence="3" type="ORF">Aau02nite_73910</name>
</gene>
<feature type="compositionally biased region" description="Polar residues" evidence="1">
    <location>
        <begin position="83"/>
        <end position="94"/>
    </location>
</feature>